<keyword evidence="1" id="KW-0472">Membrane</keyword>
<protein>
    <submittedName>
        <fullName evidence="2">Uncharacterized protein</fullName>
    </submittedName>
</protein>
<name>A0ABV0QEN0_9TELE</name>
<proteinExistence type="predicted"/>
<evidence type="ECO:0000313" key="3">
    <source>
        <dbReference type="Proteomes" id="UP001434883"/>
    </source>
</evidence>
<comment type="caution">
    <text evidence="2">The sequence shown here is derived from an EMBL/GenBank/DDBJ whole genome shotgun (WGS) entry which is preliminary data.</text>
</comment>
<keyword evidence="1" id="KW-0812">Transmembrane</keyword>
<sequence>MWLYKMQKLTFSLEAKSTITKPHIGNCLAFHYLCDQLHFHNTAKALKTTGQWLLDTPRTKLKTAFENLSLNYLHALYELMIFYCVKYFGQLWLFWMCYGNKLG</sequence>
<keyword evidence="3" id="KW-1185">Reference proteome</keyword>
<dbReference type="Proteomes" id="UP001434883">
    <property type="component" value="Unassembled WGS sequence"/>
</dbReference>
<evidence type="ECO:0000313" key="2">
    <source>
        <dbReference type="EMBL" id="MEQ2194276.1"/>
    </source>
</evidence>
<feature type="transmembrane region" description="Helical" evidence="1">
    <location>
        <begin position="75"/>
        <end position="98"/>
    </location>
</feature>
<evidence type="ECO:0000256" key="1">
    <source>
        <dbReference type="SAM" id="Phobius"/>
    </source>
</evidence>
<gene>
    <name evidence="2" type="ORF">XENOCAPTIV_026583</name>
</gene>
<dbReference type="EMBL" id="JAHRIN010009068">
    <property type="protein sequence ID" value="MEQ2194276.1"/>
    <property type="molecule type" value="Genomic_DNA"/>
</dbReference>
<reference evidence="2 3" key="1">
    <citation type="submission" date="2021-06" db="EMBL/GenBank/DDBJ databases">
        <authorList>
            <person name="Palmer J.M."/>
        </authorList>
    </citation>
    <scope>NUCLEOTIDE SEQUENCE [LARGE SCALE GENOMIC DNA]</scope>
    <source>
        <strain evidence="2 3">XC_2019</strain>
        <tissue evidence="2">Muscle</tissue>
    </source>
</reference>
<accession>A0ABV0QEN0</accession>
<organism evidence="2 3">
    <name type="scientific">Xenoophorus captivus</name>
    <dbReference type="NCBI Taxonomy" id="1517983"/>
    <lineage>
        <taxon>Eukaryota</taxon>
        <taxon>Metazoa</taxon>
        <taxon>Chordata</taxon>
        <taxon>Craniata</taxon>
        <taxon>Vertebrata</taxon>
        <taxon>Euteleostomi</taxon>
        <taxon>Actinopterygii</taxon>
        <taxon>Neopterygii</taxon>
        <taxon>Teleostei</taxon>
        <taxon>Neoteleostei</taxon>
        <taxon>Acanthomorphata</taxon>
        <taxon>Ovalentaria</taxon>
        <taxon>Atherinomorphae</taxon>
        <taxon>Cyprinodontiformes</taxon>
        <taxon>Goodeidae</taxon>
        <taxon>Xenoophorus</taxon>
    </lineage>
</organism>
<keyword evidence="1" id="KW-1133">Transmembrane helix</keyword>